<name>A0A314UWH9_PRUYE</name>
<accession>A0A314UWH9</accession>
<dbReference type="EMBL" id="PJQY01002896">
    <property type="protein sequence ID" value="PQM41917.1"/>
    <property type="molecule type" value="Genomic_DNA"/>
</dbReference>
<protein>
    <submittedName>
        <fullName evidence="1">Uncharacterized protein</fullName>
    </submittedName>
</protein>
<proteinExistence type="predicted"/>
<dbReference type="AlphaFoldDB" id="A0A314UWH9"/>
<comment type="caution">
    <text evidence="1">The sequence shown here is derived from an EMBL/GenBank/DDBJ whole genome shotgun (WGS) entry which is preliminary data.</text>
</comment>
<organism evidence="1 2">
    <name type="scientific">Prunus yedoensis var. nudiflora</name>
    <dbReference type="NCBI Taxonomy" id="2094558"/>
    <lineage>
        <taxon>Eukaryota</taxon>
        <taxon>Viridiplantae</taxon>
        <taxon>Streptophyta</taxon>
        <taxon>Embryophyta</taxon>
        <taxon>Tracheophyta</taxon>
        <taxon>Spermatophyta</taxon>
        <taxon>Magnoliopsida</taxon>
        <taxon>eudicotyledons</taxon>
        <taxon>Gunneridae</taxon>
        <taxon>Pentapetalae</taxon>
        <taxon>rosids</taxon>
        <taxon>fabids</taxon>
        <taxon>Rosales</taxon>
        <taxon>Rosaceae</taxon>
        <taxon>Amygdaloideae</taxon>
        <taxon>Amygdaleae</taxon>
        <taxon>Prunus</taxon>
    </lineage>
</organism>
<dbReference type="Proteomes" id="UP000250321">
    <property type="component" value="Unassembled WGS sequence"/>
</dbReference>
<keyword evidence="2" id="KW-1185">Reference proteome</keyword>
<reference evidence="1 2" key="1">
    <citation type="submission" date="2018-02" db="EMBL/GenBank/DDBJ databases">
        <title>Draft genome of wild Prunus yedoensis var. nudiflora.</title>
        <authorList>
            <person name="Baek S."/>
            <person name="Kim J.-H."/>
            <person name="Choi K."/>
            <person name="Kim G.-B."/>
            <person name="Cho A."/>
            <person name="Jang H."/>
            <person name="Shin C.-H."/>
            <person name="Yu H.-J."/>
            <person name="Mun J.-H."/>
        </authorList>
    </citation>
    <scope>NUCLEOTIDE SEQUENCE [LARGE SCALE GENOMIC DNA]</scope>
    <source>
        <strain evidence="2">cv. Jeju island</strain>
        <tissue evidence="1">Leaf</tissue>
    </source>
</reference>
<evidence type="ECO:0000313" key="1">
    <source>
        <dbReference type="EMBL" id="PQM41917.1"/>
    </source>
</evidence>
<sequence length="134" mass="14908">MARKSGILIGHLFGNWSNSCAGLLHHRRKLLPSSIQTLTLSSIHTLTPHLPSPCKLPLSSPNLHFVGRFDEGLVFSRPAKMVIISNKHDYDRASKQVTALFCNFIRASPTQRPPALHADAVRGWKWQIQLGGHT</sequence>
<gene>
    <name evidence="1" type="ORF">Pyn_04276</name>
</gene>
<evidence type="ECO:0000313" key="2">
    <source>
        <dbReference type="Proteomes" id="UP000250321"/>
    </source>
</evidence>